<keyword evidence="2" id="KW-0472">Membrane</keyword>
<dbReference type="GeneID" id="36519740"/>
<keyword evidence="4" id="KW-1185">Reference proteome</keyword>
<feature type="region of interest" description="Disordered" evidence="1">
    <location>
        <begin position="59"/>
        <end position="87"/>
    </location>
</feature>
<proteinExistence type="predicted"/>
<dbReference type="EMBL" id="KZ559137">
    <property type="protein sequence ID" value="PLB38201.1"/>
    <property type="molecule type" value="Genomic_DNA"/>
</dbReference>
<organism evidence="3 4">
    <name type="scientific">Aspergillus candidus</name>
    <dbReference type="NCBI Taxonomy" id="41067"/>
    <lineage>
        <taxon>Eukaryota</taxon>
        <taxon>Fungi</taxon>
        <taxon>Dikarya</taxon>
        <taxon>Ascomycota</taxon>
        <taxon>Pezizomycotina</taxon>
        <taxon>Eurotiomycetes</taxon>
        <taxon>Eurotiomycetidae</taxon>
        <taxon>Eurotiales</taxon>
        <taxon>Aspergillaceae</taxon>
        <taxon>Aspergillus</taxon>
        <taxon>Aspergillus subgen. Circumdati</taxon>
    </lineage>
</organism>
<evidence type="ECO:0000256" key="1">
    <source>
        <dbReference type="SAM" id="MobiDB-lite"/>
    </source>
</evidence>
<keyword evidence="2" id="KW-1133">Transmembrane helix</keyword>
<sequence length="87" mass="9420">MRPRSRGCRSASRVGRLPNRSFSSTYATVVAIPDFYFLMILGGWNAMIICSNSSVTGAPVGNQDGVDRQPSIASCSRHPGNKSSQRE</sequence>
<evidence type="ECO:0000313" key="4">
    <source>
        <dbReference type="Proteomes" id="UP000234585"/>
    </source>
</evidence>
<dbReference type="AlphaFoldDB" id="A0A2I2FC45"/>
<feature type="transmembrane region" description="Helical" evidence="2">
    <location>
        <begin position="21"/>
        <end position="44"/>
    </location>
</feature>
<accession>A0A2I2FC45</accession>
<gene>
    <name evidence="3" type="ORF">BDW47DRAFT_105474</name>
</gene>
<evidence type="ECO:0000313" key="3">
    <source>
        <dbReference type="EMBL" id="PLB38201.1"/>
    </source>
</evidence>
<reference evidence="3 4" key="1">
    <citation type="submission" date="2017-12" db="EMBL/GenBank/DDBJ databases">
        <authorList>
            <consortium name="DOE Joint Genome Institute"/>
            <person name="Haridas S."/>
            <person name="Kjaerbolling I."/>
            <person name="Vesth T.C."/>
            <person name="Frisvad J.C."/>
            <person name="Nybo J.L."/>
            <person name="Theobald S."/>
            <person name="Kuo A."/>
            <person name="Bowyer P."/>
            <person name="Matsuda Y."/>
            <person name="Mondo S."/>
            <person name="Lyhne E.K."/>
            <person name="Kogle M.E."/>
            <person name="Clum A."/>
            <person name="Lipzen A."/>
            <person name="Salamov A."/>
            <person name="Ngan C.Y."/>
            <person name="Daum C."/>
            <person name="Chiniquy J."/>
            <person name="Barry K."/>
            <person name="LaButti K."/>
            <person name="Simmons B.A."/>
            <person name="Magnuson J.K."/>
            <person name="Mortensen U.H."/>
            <person name="Larsen T.O."/>
            <person name="Grigoriev I.V."/>
            <person name="Baker S.E."/>
            <person name="Andersen M.R."/>
            <person name="Nordberg H.P."/>
            <person name="Cantor M.N."/>
            <person name="Hua S.X."/>
        </authorList>
    </citation>
    <scope>NUCLEOTIDE SEQUENCE [LARGE SCALE GENOMIC DNA]</scope>
    <source>
        <strain evidence="3 4">CBS 102.13</strain>
    </source>
</reference>
<keyword evidence="2" id="KW-0812">Transmembrane</keyword>
<protein>
    <submittedName>
        <fullName evidence="3">Uncharacterized protein</fullName>
    </submittedName>
</protein>
<dbReference type="RefSeq" id="XP_024672213.1">
    <property type="nucleotide sequence ID" value="XM_024812580.1"/>
</dbReference>
<evidence type="ECO:0000256" key="2">
    <source>
        <dbReference type="SAM" id="Phobius"/>
    </source>
</evidence>
<dbReference type="Proteomes" id="UP000234585">
    <property type="component" value="Unassembled WGS sequence"/>
</dbReference>
<name>A0A2I2FC45_ASPCN</name>